<dbReference type="PANTHER" id="PTHR33383:SF1">
    <property type="entry name" value="MEMBRANE PROTEIN INSERTION EFFICIENCY FACTOR-RELATED"/>
    <property type="match status" value="1"/>
</dbReference>
<dbReference type="InterPro" id="IPR002696">
    <property type="entry name" value="Membr_insert_effic_factor_YidD"/>
</dbReference>
<reference evidence="3" key="1">
    <citation type="submission" date="2021-11" db="EMBL/GenBank/DDBJ databases">
        <title>Streptomyces corallinus and Kineosporia corallina sp. nov., two new coral-derived marine actinobacteria.</title>
        <authorList>
            <person name="Buangrab K."/>
            <person name="Sutthacheep M."/>
            <person name="Yeemin T."/>
            <person name="Harunari E."/>
            <person name="Igarashi Y."/>
            <person name="Sripreechasak P."/>
            <person name="Kanchanasin P."/>
            <person name="Tanasupawat S."/>
            <person name="Phongsopitanun W."/>
        </authorList>
    </citation>
    <scope>NUCLEOTIDE SEQUENCE</scope>
    <source>
        <strain evidence="3">JCM 31032</strain>
    </source>
</reference>
<feature type="region of interest" description="Disordered" evidence="2">
    <location>
        <begin position="1"/>
        <end position="20"/>
    </location>
</feature>
<evidence type="ECO:0000256" key="2">
    <source>
        <dbReference type="SAM" id="MobiDB-lite"/>
    </source>
</evidence>
<dbReference type="EMBL" id="JAJOMB010000051">
    <property type="protein sequence ID" value="MCD5317230.1"/>
    <property type="molecule type" value="Genomic_DNA"/>
</dbReference>
<organism evidence="3 4">
    <name type="scientific">Kineosporia babensis</name>
    <dbReference type="NCBI Taxonomy" id="499548"/>
    <lineage>
        <taxon>Bacteria</taxon>
        <taxon>Bacillati</taxon>
        <taxon>Actinomycetota</taxon>
        <taxon>Actinomycetes</taxon>
        <taxon>Kineosporiales</taxon>
        <taxon>Kineosporiaceae</taxon>
        <taxon>Kineosporia</taxon>
    </lineage>
</organism>
<dbReference type="AlphaFoldDB" id="A0A9X1SZ99"/>
<dbReference type="HAMAP" id="MF_00386">
    <property type="entry name" value="UPF0161_YidD"/>
    <property type="match status" value="1"/>
</dbReference>
<gene>
    <name evidence="3" type="primary">yidD</name>
    <name evidence="3" type="ORF">LR394_40700</name>
</gene>
<dbReference type="Proteomes" id="UP001138997">
    <property type="component" value="Unassembled WGS sequence"/>
</dbReference>
<comment type="caution">
    <text evidence="3">The sequence shown here is derived from an EMBL/GenBank/DDBJ whole genome shotgun (WGS) entry which is preliminary data.</text>
</comment>
<feature type="region of interest" description="Disordered" evidence="2">
    <location>
        <begin position="104"/>
        <end position="159"/>
    </location>
</feature>
<keyword evidence="1" id="KW-0472">Membrane</keyword>
<feature type="compositionally biased region" description="Polar residues" evidence="2">
    <location>
        <begin position="119"/>
        <end position="137"/>
    </location>
</feature>
<evidence type="ECO:0000313" key="3">
    <source>
        <dbReference type="EMBL" id="MCD5317230.1"/>
    </source>
</evidence>
<proteinExistence type="inferred from homology"/>
<dbReference type="SMART" id="SM01234">
    <property type="entry name" value="Haemolytic"/>
    <property type="match status" value="1"/>
</dbReference>
<protein>
    <recommendedName>
        <fullName evidence="1">Putative membrane protein insertion efficiency factor</fullName>
    </recommendedName>
</protein>
<keyword evidence="4" id="KW-1185">Reference proteome</keyword>
<accession>A0A9X1SZ99</accession>
<dbReference type="NCBIfam" id="TIGR00278">
    <property type="entry name" value="membrane protein insertion efficiency factor YidD"/>
    <property type="match status" value="1"/>
</dbReference>
<dbReference type="Pfam" id="PF01809">
    <property type="entry name" value="YidD"/>
    <property type="match status" value="1"/>
</dbReference>
<evidence type="ECO:0000313" key="4">
    <source>
        <dbReference type="Proteomes" id="UP001138997"/>
    </source>
</evidence>
<dbReference type="PANTHER" id="PTHR33383">
    <property type="entry name" value="MEMBRANE PROTEIN INSERTION EFFICIENCY FACTOR-RELATED"/>
    <property type="match status" value="1"/>
</dbReference>
<evidence type="ECO:0000256" key="1">
    <source>
        <dbReference type="HAMAP-Rule" id="MF_00386"/>
    </source>
</evidence>
<keyword evidence="1" id="KW-1003">Cell membrane</keyword>
<comment type="subcellular location">
    <subcellularLocation>
        <location evidence="1">Cell membrane</location>
        <topology evidence="1">Peripheral membrane protein</topology>
        <orientation evidence="1">Cytoplasmic side</orientation>
    </subcellularLocation>
</comment>
<comment type="similarity">
    <text evidence="1">Belongs to the UPF0161 family.</text>
</comment>
<name>A0A9X1SZ99_9ACTN</name>
<dbReference type="GO" id="GO:0005886">
    <property type="term" value="C:plasma membrane"/>
    <property type="evidence" value="ECO:0007669"/>
    <property type="project" value="UniProtKB-SubCell"/>
</dbReference>
<comment type="function">
    <text evidence="1">Could be involved in insertion of integral membrane proteins into the membrane.</text>
</comment>
<sequence length="159" mass="17227">MAEPQPESTGDESSSGSRRGRTATWVRRAAHWLADVPKLLIVGFLMLYRALISPLYGQTCRFYPSCSQYALTAVQRHGAVRGSWLAGRRLLRCHPWNPGGIDHVPPVRSKSGCEHGVTEQASSPASLVTEPGSSESTPADRRMAPTDQNCAPSASRRAA</sequence>